<keyword evidence="2" id="KW-1133">Transmembrane helix</keyword>
<accession>A0A1A8LJE8</accession>
<keyword evidence="2" id="KW-0812">Transmembrane</keyword>
<reference evidence="3" key="2">
    <citation type="submission" date="2016-06" db="EMBL/GenBank/DDBJ databases">
        <title>The genome of a short-lived fish provides insights into sex chromosome evolution and the genetic control of aging.</title>
        <authorList>
            <person name="Reichwald K."/>
            <person name="Felder M."/>
            <person name="Petzold A."/>
            <person name="Koch P."/>
            <person name="Groth M."/>
            <person name="Platzer M."/>
        </authorList>
    </citation>
    <scope>NUCLEOTIDE SEQUENCE</scope>
    <source>
        <tissue evidence="3">Brain</tissue>
    </source>
</reference>
<gene>
    <name evidence="3" type="primary">Nfu_g_1_005615</name>
</gene>
<dbReference type="InterPro" id="IPR013083">
    <property type="entry name" value="Znf_RING/FYVE/PHD"/>
</dbReference>
<evidence type="ECO:0000256" key="1">
    <source>
        <dbReference type="SAM" id="MobiDB-lite"/>
    </source>
</evidence>
<name>A0A1A8LJE8_9TELE</name>
<evidence type="ECO:0000256" key="2">
    <source>
        <dbReference type="SAM" id="Phobius"/>
    </source>
</evidence>
<feature type="compositionally biased region" description="Basic and acidic residues" evidence="1">
    <location>
        <begin position="120"/>
        <end position="130"/>
    </location>
</feature>
<feature type="region of interest" description="Disordered" evidence="1">
    <location>
        <begin position="111"/>
        <end position="139"/>
    </location>
</feature>
<evidence type="ECO:0000313" key="3">
    <source>
        <dbReference type="EMBL" id="SBR44014.1"/>
    </source>
</evidence>
<dbReference type="EMBL" id="HAEF01006632">
    <property type="protein sequence ID" value="SBR44014.1"/>
    <property type="molecule type" value="Transcribed_RNA"/>
</dbReference>
<protein>
    <submittedName>
        <fullName evidence="3">Uncharacterized protein</fullName>
    </submittedName>
</protein>
<dbReference type="AlphaFoldDB" id="A0A1A8LJE8"/>
<feature type="transmembrane region" description="Helical" evidence="2">
    <location>
        <begin position="20"/>
        <end position="46"/>
    </location>
</feature>
<proteinExistence type="predicted"/>
<sequence>LQFWPGSYEKGVCVCEVLSLVWLVCVKNLQVLFCSVVCVFLGWWAASHFRLCLNILSYCFMFMLQSNEEKLCLICHEDLCKGGVVEELPCTHPFHKEEARRLEQNLLRRSSDTAGTQVRRLSDERRRRSADGPISPPKGLFTFRRQLSLRRHR</sequence>
<feature type="non-terminal residue" evidence="3">
    <location>
        <position position="1"/>
    </location>
</feature>
<reference evidence="3" key="1">
    <citation type="submission" date="2016-05" db="EMBL/GenBank/DDBJ databases">
        <authorList>
            <person name="Lavstsen T."/>
            <person name="Jespersen J.S."/>
        </authorList>
    </citation>
    <scope>NUCLEOTIDE SEQUENCE</scope>
    <source>
        <tissue evidence="3">Brain</tissue>
    </source>
</reference>
<dbReference type="Gene3D" id="3.30.40.10">
    <property type="entry name" value="Zinc/RING finger domain, C3HC4 (zinc finger)"/>
    <property type="match status" value="1"/>
</dbReference>
<organism evidence="3">
    <name type="scientific">Nothobranchius pienaari</name>
    <dbReference type="NCBI Taxonomy" id="704102"/>
    <lineage>
        <taxon>Eukaryota</taxon>
        <taxon>Metazoa</taxon>
        <taxon>Chordata</taxon>
        <taxon>Craniata</taxon>
        <taxon>Vertebrata</taxon>
        <taxon>Euteleostomi</taxon>
        <taxon>Actinopterygii</taxon>
        <taxon>Neopterygii</taxon>
        <taxon>Teleostei</taxon>
        <taxon>Neoteleostei</taxon>
        <taxon>Acanthomorphata</taxon>
        <taxon>Ovalentaria</taxon>
        <taxon>Atherinomorphae</taxon>
        <taxon>Cyprinodontiformes</taxon>
        <taxon>Nothobranchiidae</taxon>
        <taxon>Nothobranchius</taxon>
    </lineage>
</organism>
<keyword evidence="2" id="KW-0472">Membrane</keyword>